<name>A0A1H0U8U0_9PSEU</name>
<dbReference type="GO" id="GO:0046983">
    <property type="term" value="F:protein dimerization activity"/>
    <property type="evidence" value="ECO:0007669"/>
    <property type="project" value="InterPro"/>
</dbReference>
<dbReference type="InterPro" id="IPR036890">
    <property type="entry name" value="HATPase_C_sf"/>
</dbReference>
<dbReference type="Proteomes" id="UP000199691">
    <property type="component" value="Unassembled WGS sequence"/>
</dbReference>
<keyword evidence="4" id="KW-0812">Transmembrane</keyword>
<dbReference type="Pfam" id="PF07730">
    <property type="entry name" value="HisKA_3"/>
    <property type="match status" value="1"/>
</dbReference>
<dbReference type="InterPro" id="IPR050482">
    <property type="entry name" value="Sensor_HK_TwoCompSys"/>
</dbReference>
<feature type="transmembrane region" description="Helical" evidence="4">
    <location>
        <begin position="12"/>
        <end position="31"/>
    </location>
</feature>
<keyword evidence="4" id="KW-0472">Membrane</keyword>
<dbReference type="EMBL" id="FNIX01000011">
    <property type="protein sequence ID" value="SDP62408.1"/>
    <property type="molecule type" value="Genomic_DNA"/>
</dbReference>
<evidence type="ECO:0000256" key="4">
    <source>
        <dbReference type="SAM" id="Phobius"/>
    </source>
</evidence>
<feature type="transmembrane region" description="Helical" evidence="4">
    <location>
        <begin position="73"/>
        <end position="92"/>
    </location>
</feature>
<reference evidence="7" key="1">
    <citation type="submission" date="2016-10" db="EMBL/GenBank/DDBJ databases">
        <authorList>
            <person name="Varghese N."/>
            <person name="Submissions S."/>
        </authorList>
    </citation>
    <scope>NUCLEOTIDE SEQUENCE [LARGE SCALE GENOMIC DNA]</scope>
    <source>
        <strain evidence="7">CGMCC 4.6609</strain>
    </source>
</reference>
<proteinExistence type="predicted"/>
<feature type="domain" description="Signal transduction histidine kinase subgroup 3 dimerisation and phosphoacceptor" evidence="5">
    <location>
        <begin position="178"/>
        <end position="248"/>
    </location>
</feature>
<evidence type="ECO:0000313" key="6">
    <source>
        <dbReference type="EMBL" id="SDP62408.1"/>
    </source>
</evidence>
<keyword evidence="4" id="KW-1133">Transmembrane helix</keyword>
<accession>A0A1H0U8U0</accession>
<dbReference type="Gene3D" id="1.20.5.1930">
    <property type="match status" value="1"/>
</dbReference>
<evidence type="ECO:0000313" key="7">
    <source>
        <dbReference type="Proteomes" id="UP000199691"/>
    </source>
</evidence>
<dbReference type="GO" id="GO:0000155">
    <property type="term" value="F:phosphorelay sensor kinase activity"/>
    <property type="evidence" value="ECO:0007669"/>
    <property type="project" value="InterPro"/>
</dbReference>
<organism evidence="6 7">
    <name type="scientific">Lentzea jiangxiensis</name>
    <dbReference type="NCBI Taxonomy" id="641025"/>
    <lineage>
        <taxon>Bacteria</taxon>
        <taxon>Bacillati</taxon>
        <taxon>Actinomycetota</taxon>
        <taxon>Actinomycetes</taxon>
        <taxon>Pseudonocardiales</taxon>
        <taxon>Pseudonocardiaceae</taxon>
        <taxon>Lentzea</taxon>
    </lineage>
</organism>
<dbReference type="CDD" id="cd16917">
    <property type="entry name" value="HATPase_UhpB-NarQ-NarX-like"/>
    <property type="match status" value="1"/>
</dbReference>
<dbReference type="AlphaFoldDB" id="A0A1H0U8U0"/>
<feature type="transmembrane region" description="Helical" evidence="4">
    <location>
        <begin position="104"/>
        <end position="125"/>
    </location>
</feature>
<gene>
    <name evidence="6" type="ORF">SAMN05421507_111179</name>
</gene>
<dbReference type="InterPro" id="IPR011712">
    <property type="entry name" value="Sig_transdc_His_kin_sub3_dim/P"/>
</dbReference>
<feature type="transmembrane region" description="Helical" evidence="4">
    <location>
        <begin position="43"/>
        <end position="61"/>
    </location>
</feature>
<evidence type="ECO:0000259" key="5">
    <source>
        <dbReference type="Pfam" id="PF07730"/>
    </source>
</evidence>
<keyword evidence="3" id="KW-0902">Two-component regulatory system</keyword>
<keyword evidence="7" id="KW-1185">Reference proteome</keyword>
<dbReference type="PANTHER" id="PTHR24421:SF63">
    <property type="entry name" value="SENSOR HISTIDINE KINASE DESK"/>
    <property type="match status" value="1"/>
</dbReference>
<dbReference type="GO" id="GO:0016020">
    <property type="term" value="C:membrane"/>
    <property type="evidence" value="ECO:0007669"/>
    <property type="project" value="InterPro"/>
</dbReference>
<sequence>MGVNVNLTTSTPSYRAIIVAVFTAVCLTDLTRALLLAGEITELAVSIVGLAVLVLLQLSFFRPLNTLRRHLVLAAQAVLLALPLVLYGHSWTGVAGLVAGNALLVLRPVAGWTVFVTTVAATGLAQTTHDPMAAVAVTALLLAGLATGFATHRPTSSEQKAPPAVAVVDATATAVAAERVRLARDLHDLLGYSLSAIKLKSELAHRIVNDHPDRDWDFVREHIVEIMDLTHNALADVRSLARAYRPISLADTSDSAKAMLAASNIDVRLQLNHDPLPETVETVLAAVLCEAVTNVLRHSDASTCTIDVRQRGATILLDVINDGAAERAVSADCNGVRNQAERVHAAGGTFTARHVGDGSFHVHATVPAALPPT</sequence>
<keyword evidence="1" id="KW-0808">Transferase</keyword>
<dbReference type="Gene3D" id="3.30.565.10">
    <property type="entry name" value="Histidine kinase-like ATPase, C-terminal domain"/>
    <property type="match status" value="1"/>
</dbReference>
<feature type="transmembrane region" description="Helical" evidence="4">
    <location>
        <begin position="131"/>
        <end position="150"/>
    </location>
</feature>
<evidence type="ECO:0000256" key="2">
    <source>
        <dbReference type="ARBA" id="ARBA00022777"/>
    </source>
</evidence>
<evidence type="ECO:0000256" key="3">
    <source>
        <dbReference type="ARBA" id="ARBA00023012"/>
    </source>
</evidence>
<dbReference type="STRING" id="641025.SAMN05421507_111179"/>
<protein>
    <submittedName>
        <fullName evidence="6">Two-component system, NarL family, sensor histidine kinase DesK</fullName>
    </submittedName>
</protein>
<evidence type="ECO:0000256" key="1">
    <source>
        <dbReference type="ARBA" id="ARBA00022679"/>
    </source>
</evidence>
<dbReference type="SUPFAM" id="SSF55874">
    <property type="entry name" value="ATPase domain of HSP90 chaperone/DNA topoisomerase II/histidine kinase"/>
    <property type="match status" value="1"/>
</dbReference>
<dbReference type="PANTHER" id="PTHR24421">
    <property type="entry name" value="NITRATE/NITRITE SENSOR PROTEIN NARX-RELATED"/>
    <property type="match status" value="1"/>
</dbReference>
<keyword evidence="2 6" id="KW-0418">Kinase</keyword>